<feature type="compositionally biased region" description="Low complexity" evidence="1">
    <location>
        <begin position="55"/>
        <end position="70"/>
    </location>
</feature>
<feature type="transmembrane region" description="Helical" evidence="2">
    <location>
        <begin position="30"/>
        <end position="49"/>
    </location>
</feature>
<accession>A0A0L8M8C7</accession>
<protein>
    <submittedName>
        <fullName evidence="3">Uncharacterized protein</fullName>
    </submittedName>
</protein>
<organism evidence="3 4">
    <name type="scientific">Streptomyces virginiae</name>
    <name type="common">Streptomyces cinnamonensis</name>
    <dbReference type="NCBI Taxonomy" id="1961"/>
    <lineage>
        <taxon>Bacteria</taxon>
        <taxon>Bacillati</taxon>
        <taxon>Actinomycetota</taxon>
        <taxon>Actinomycetes</taxon>
        <taxon>Kitasatosporales</taxon>
        <taxon>Streptomycetaceae</taxon>
        <taxon>Streptomyces</taxon>
    </lineage>
</organism>
<dbReference type="EMBL" id="LGUV01000347">
    <property type="protein sequence ID" value="KOG46579.1"/>
    <property type="molecule type" value="Genomic_DNA"/>
</dbReference>
<evidence type="ECO:0000313" key="3">
    <source>
        <dbReference type="EMBL" id="KOG46579.1"/>
    </source>
</evidence>
<evidence type="ECO:0000256" key="2">
    <source>
        <dbReference type="SAM" id="Phobius"/>
    </source>
</evidence>
<keyword evidence="2" id="KW-0472">Membrane</keyword>
<dbReference type="RefSeq" id="WP_053174478.1">
    <property type="nucleotide sequence ID" value="NZ_LGUV01000347.1"/>
</dbReference>
<dbReference type="AlphaFoldDB" id="A0A0L8M8C7"/>
<evidence type="ECO:0000313" key="4">
    <source>
        <dbReference type="Proteomes" id="UP000037084"/>
    </source>
</evidence>
<feature type="region of interest" description="Disordered" evidence="1">
    <location>
        <begin position="54"/>
        <end position="78"/>
    </location>
</feature>
<gene>
    <name evidence="3" type="ORF">ADK75_25985</name>
</gene>
<evidence type="ECO:0000256" key="1">
    <source>
        <dbReference type="SAM" id="MobiDB-lite"/>
    </source>
</evidence>
<comment type="caution">
    <text evidence="3">The sequence shown here is derived from an EMBL/GenBank/DDBJ whole genome shotgun (WGS) entry which is preliminary data.</text>
</comment>
<dbReference type="PATRIC" id="fig|1961.12.peg.5813"/>
<sequence length="93" mass="9239">MDRTATAAAASTAVTGATTGAATGTRTRTWRLVLVIASAALFVGAAATLTHGARTAPAKPHTTHATTAPAHADDGGSGHRLLSVLKHLWTTGG</sequence>
<keyword evidence="2" id="KW-0812">Transmembrane</keyword>
<keyword evidence="2" id="KW-1133">Transmembrane helix</keyword>
<feature type="region of interest" description="Disordered" evidence="1">
    <location>
        <begin position="1"/>
        <end position="22"/>
    </location>
</feature>
<proteinExistence type="predicted"/>
<dbReference type="Proteomes" id="UP000037084">
    <property type="component" value="Unassembled WGS sequence"/>
</dbReference>
<reference evidence="4" key="1">
    <citation type="submission" date="2015-07" db="EMBL/GenBank/DDBJ databases">
        <authorList>
            <consortium name="Consortium for Microbial Forensics and Genomics (microFORGE)"/>
            <person name="Knight B.M."/>
            <person name="Roberts D.P."/>
            <person name="Lin D."/>
            <person name="Hari K."/>
            <person name="Fletcher J."/>
            <person name="Melcher U."/>
            <person name="Blagden T."/>
            <person name="Winegar R.A."/>
        </authorList>
    </citation>
    <scope>NUCLEOTIDE SEQUENCE [LARGE SCALE GENOMIC DNA]</scope>
    <source>
        <strain evidence="4">NRRL B-1447</strain>
    </source>
</reference>
<name>A0A0L8M8C7_STRVG</name>